<dbReference type="EMBL" id="JAVIIV010000077">
    <property type="protein sequence ID" value="MDX8489944.1"/>
    <property type="molecule type" value="Genomic_DNA"/>
</dbReference>
<dbReference type="Proteomes" id="UP001280156">
    <property type="component" value="Unassembled WGS sequence"/>
</dbReference>
<feature type="non-terminal residue" evidence="1">
    <location>
        <position position="1"/>
    </location>
</feature>
<evidence type="ECO:0000313" key="1">
    <source>
        <dbReference type="EMBL" id="MDX8489944.1"/>
    </source>
</evidence>
<reference evidence="1 2" key="1">
    <citation type="submission" date="2023-08" db="EMBL/GenBank/DDBJ databases">
        <title>Implementing the SeqCode for naming new Mesorhizobium species isolated from Vachellia karroo root nodules.</title>
        <authorList>
            <person name="Van Lill M."/>
        </authorList>
    </citation>
    <scope>NUCLEOTIDE SEQUENCE [LARGE SCALE GENOMIC DNA]</scope>
    <source>
        <strain evidence="1 2">VK2B</strain>
    </source>
</reference>
<comment type="caution">
    <text evidence="1">The sequence shown here is derived from an EMBL/GenBank/DDBJ whole genome shotgun (WGS) entry which is preliminary data.</text>
</comment>
<name>A0ABU4YSI3_9HYPH</name>
<gene>
    <name evidence="1" type="ORF">RFM52_32760</name>
</gene>
<keyword evidence="2" id="KW-1185">Reference proteome</keyword>
<proteinExistence type="predicted"/>
<accession>A0ABU4YSI3</accession>
<evidence type="ECO:0000313" key="2">
    <source>
        <dbReference type="Proteomes" id="UP001280156"/>
    </source>
</evidence>
<feature type="non-terminal residue" evidence="1">
    <location>
        <position position="186"/>
    </location>
</feature>
<sequence>QITTQFSGISDTSSDPPHNALAVGPSYIVMAEGSRIEWTNLSGGAANLQSVYQFFGSLGSTAANALFDPRAVYDSVNNRYVVTMDNIGSNGAISNIDIAVSKDSNPNDGWYFYSLNTSLTINGQLTAADQPILSLDGTNIYITAPQYDVNVSGFAGTEEWVISDTAGTGGGLYNGGTMTVVASQLA</sequence>
<protein>
    <submittedName>
        <fullName evidence="1">Phosphoesterase</fullName>
    </submittedName>
</protein>
<organism evidence="1 2">
    <name type="scientific">Mesorhizobium humile</name>
    <dbReference type="NCBI Taxonomy" id="3072313"/>
    <lineage>
        <taxon>Bacteria</taxon>
        <taxon>Pseudomonadati</taxon>
        <taxon>Pseudomonadota</taxon>
        <taxon>Alphaproteobacteria</taxon>
        <taxon>Hyphomicrobiales</taxon>
        <taxon>Phyllobacteriaceae</taxon>
        <taxon>Mesorhizobium</taxon>
    </lineage>
</organism>